<organism evidence="2 3">
    <name type="scientific">Candidatus Gottesmanbacteria bacterium RBG_16_38_7b</name>
    <dbReference type="NCBI Taxonomy" id="1798372"/>
    <lineage>
        <taxon>Bacteria</taxon>
        <taxon>Candidatus Gottesmaniibacteriota</taxon>
    </lineage>
</organism>
<evidence type="ECO:0000259" key="1">
    <source>
        <dbReference type="Pfam" id="PF00768"/>
    </source>
</evidence>
<feature type="domain" description="Peptidase S11 D-alanyl-D-alanine carboxypeptidase A N-terminal" evidence="1">
    <location>
        <begin position="10"/>
        <end position="73"/>
    </location>
</feature>
<dbReference type="InterPro" id="IPR001967">
    <property type="entry name" value="Peptidase_S11_N"/>
</dbReference>
<evidence type="ECO:0000313" key="3">
    <source>
        <dbReference type="Proteomes" id="UP000177396"/>
    </source>
</evidence>
<accession>A0A1F5YH99</accession>
<dbReference type="GO" id="GO:0006508">
    <property type="term" value="P:proteolysis"/>
    <property type="evidence" value="ECO:0007669"/>
    <property type="project" value="InterPro"/>
</dbReference>
<dbReference type="InterPro" id="IPR012338">
    <property type="entry name" value="Beta-lactam/transpept-like"/>
</dbReference>
<dbReference type="Proteomes" id="UP000177396">
    <property type="component" value="Unassembled WGS sequence"/>
</dbReference>
<dbReference type="AlphaFoldDB" id="A0A1F5YH99"/>
<dbReference type="Gene3D" id="3.40.710.10">
    <property type="entry name" value="DD-peptidase/beta-lactamase superfamily"/>
    <property type="match status" value="1"/>
</dbReference>
<dbReference type="Pfam" id="PF00768">
    <property type="entry name" value="Peptidase_S11"/>
    <property type="match status" value="1"/>
</dbReference>
<evidence type="ECO:0000313" key="2">
    <source>
        <dbReference type="EMBL" id="OGF99550.1"/>
    </source>
</evidence>
<reference evidence="2 3" key="1">
    <citation type="journal article" date="2016" name="Nat. Commun.">
        <title>Thousands of microbial genomes shed light on interconnected biogeochemical processes in an aquifer system.</title>
        <authorList>
            <person name="Anantharaman K."/>
            <person name="Brown C.T."/>
            <person name="Hug L.A."/>
            <person name="Sharon I."/>
            <person name="Castelle C.J."/>
            <person name="Probst A.J."/>
            <person name="Thomas B.C."/>
            <person name="Singh A."/>
            <person name="Wilkins M.J."/>
            <person name="Karaoz U."/>
            <person name="Brodie E.L."/>
            <person name="Williams K.H."/>
            <person name="Hubbard S.S."/>
            <person name="Banfield J.F."/>
        </authorList>
    </citation>
    <scope>NUCLEOTIDE SEQUENCE [LARGE SCALE GENOMIC DNA]</scope>
</reference>
<name>A0A1F5YH99_9BACT</name>
<protein>
    <recommendedName>
        <fullName evidence="1">Peptidase S11 D-alanyl-D-alanine carboxypeptidase A N-terminal domain-containing protein</fullName>
    </recommendedName>
</protein>
<dbReference type="SUPFAM" id="SSF56601">
    <property type="entry name" value="beta-lactamase/transpeptidase-like"/>
    <property type="match status" value="1"/>
</dbReference>
<sequence>MKNKIIDKIVSTKSITVSDISYTYFHELQNVNQLLGKVAGIAGLKTGYTENAGEVLISKLKKNDQTILIVVLKSADRFAETVALIDWVFNNFQWLPLSQITPSEL</sequence>
<proteinExistence type="predicted"/>
<dbReference type="GO" id="GO:0009002">
    <property type="term" value="F:serine-type D-Ala-D-Ala carboxypeptidase activity"/>
    <property type="evidence" value="ECO:0007669"/>
    <property type="project" value="InterPro"/>
</dbReference>
<gene>
    <name evidence="2" type="ORF">A2153_04380</name>
</gene>
<comment type="caution">
    <text evidence="2">The sequence shown here is derived from an EMBL/GenBank/DDBJ whole genome shotgun (WGS) entry which is preliminary data.</text>
</comment>
<dbReference type="EMBL" id="MFJB01000057">
    <property type="protein sequence ID" value="OGF99550.1"/>
    <property type="molecule type" value="Genomic_DNA"/>
</dbReference>